<evidence type="ECO:0000256" key="3">
    <source>
        <dbReference type="ARBA" id="ARBA00022525"/>
    </source>
</evidence>
<evidence type="ECO:0000259" key="10">
    <source>
        <dbReference type="Pfam" id="PF13205"/>
    </source>
</evidence>
<feature type="region of interest" description="Disordered" evidence="9">
    <location>
        <begin position="732"/>
        <end position="781"/>
    </location>
</feature>
<organism evidence="12 13">
    <name type="scientific">Undibacterium amnicola</name>
    <dbReference type="NCBI Taxonomy" id="1834038"/>
    <lineage>
        <taxon>Bacteria</taxon>
        <taxon>Pseudomonadati</taxon>
        <taxon>Pseudomonadota</taxon>
        <taxon>Betaproteobacteria</taxon>
        <taxon>Burkholderiales</taxon>
        <taxon>Oxalobacteraceae</taxon>
        <taxon>Undibacterium</taxon>
    </lineage>
</organism>
<evidence type="ECO:0000256" key="6">
    <source>
        <dbReference type="ARBA" id="ARBA00022737"/>
    </source>
</evidence>
<dbReference type="InterPro" id="IPR018511">
    <property type="entry name" value="Hemolysin-typ_Ca-bd_CS"/>
</dbReference>
<dbReference type="PRINTS" id="PR00313">
    <property type="entry name" value="CABNDNGRPT"/>
</dbReference>
<evidence type="ECO:0000313" key="13">
    <source>
        <dbReference type="Proteomes" id="UP000643610"/>
    </source>
</evidence>
<evidence type="ECO:0000256" key="7">
    <source>
        <dbReference type="ARBA" id="ARBA00023026"/>
    </source>
</evidence>
<evidence type="ECO:0000256" key="5">
    <source>
        <dbReference type="ARBA" id="ARBA00022729"/>
    </source>
</evidence>
<dbReference type="Proteomes" id="UP000643610">
    <property type="component" value="Unassembled WGS sequence"/>
</dbReference>
<accession>A0ABR6XW29</accession>
<keyword evidence="13" id="KW-1185">Reference proteome</keyword>
<evidence type="ECO:0000256" key="8">
    <source>
        <dbReference type="ARBA" id="ARBA00023136"/>
    </source>
</evidence>
<evidence type="ECO:0000256" key="4">
    <source>
        <dbReference type="ARBA" id="ARBA00022656"/>
    </source>
</evidence>
<dbReference type="PROSITE" id="PS00330">
    <property type="entry name" value="HEMOLYSIN_CALCIUM"/>
    <property type="match status" value="15"/>
</dbReference>
<feature type="compositionally biased region" description="Basic and acidic residues" evidence="9">
    <location>
        <begin position="214"/>
        <end position="228"/>
    </location>
</feature>
<dbReference type="PANTHER" id="PTHR38340:SF1">
    <property type="entry name" value="S-LAYER PROTEIN"/>
    <property type="match status" value="1"/>
</dbReference>
<dbReference type="Gene3D" id="1.10.3130.20">
    <property type="entry name" value="Phycobilisome linker domain"/>
    <property type="match status" value="1"/>
</dbReference>
<feature type="region of interest" description="Disordered" evidence="9">
    <location>
        <begin position="214"/>
        <end position="242"/>
    </location>
</feature>
<comment type="caution">
    <text evidence="12">The sequence shown here is derived from an EMBL/GenBank/DDBJ whole genome shotgun (WGS) entry which is preliminary data.</text>
</comment>
<dbReference type="InterPro" id="IPR003995">
    <property type="entry name" value="RTX_toxin_determinant-A"/>
</dbReference>
<dbReference type="RefSeq" id="WP_186892216.1">
    <property type="nucleotide sequence ID" value="NZ_JACOFU010000008.1"/>
</dbReference>
<feature type="compositionally biased region" description="Polar residues" evidence="9">
    <location>
        <begin position="1274"/>
        <end position="1284"/>
    </location>
</feature>
<dbReference type="EMBL" id="JACOFU010000008">
    <property type="protein sequence ID" value="MBC3833167.1"/>
    <property type="molecule type" value="Genomic_DNA"/>
</dbReference>
<dbReference type="NCBIfam" id="TIGR03661">
    <property type="entry name" value="T1SS_VCA0849"/>
    <property type="match status" value="2"/>
</dbReference>
<dbReference type="Pfam" id="PF13205">
    <property type="entry name" value="Big_5"/>
    <property type="match status" value="1"/>
</dbReference>
<keyword evidence="8" id="KW-0472">Membrane</keyword>
<dbReference type="InterPro" id="IPR032812">
    <property type="entry name" value="SbsA_Ig"/>
</dbReference>
<dbReference type="PRINTS" id="PR01488">
    <property type="entry name" value="RTXTOXINA"/>
</dbReference>
<keyword evidence="7" id="KW-0843">Virulence</keyword>
<dbReference type="PANTHER" id="PTHR38340">
    <property type="entry name" value="S-LAYER PROTEIN"/>
    <property type="match status" value="1"/>
</dbReference>
<evidence type="ECO:0000256" key="1">
    <source>
        <dbReference type="ARBA" id="ARBA00004370"/>
    </source>
</evidence>
<feature type="domain" description="SbsA Ig-like" evidence="10">
    <location>
        <begin position="23"/>
        <end position="131"/>
    </location>
</feature>
<evidence type="ECO:0000259" key="11">
    <source>
        <dbReference type="Pfam" id="PF13946"/>
    </source>
</evidence>
<dbReference type="Gene3D" id="2.150.10.10">
    <property type="entry name" value="Serralysin-like metalloprotease, C-terminal"/>
    <property type="match status" value="13"/>
</dbReference>
<keyword evidence="5" id="KW-0732">Signal</keyword>
<comment type="subcellular location">
    <subcellularLocation>
        <location evidence="1">Membrane</location>
    </subcellularLocation>
    <subcellularLocation>
        <location evidence="2">Secreted</location>
    </subcellularLocation>
</comment>
<evidence type="ECO:0000256" key="2">
    <source>
        <dbReference type="ARBA" id="ARBA00004613"/>
    </source>
</evidence>
<feature type="region of interest" description="Disordered" evidence="9">
    <location>
        <begin position="1266"/>
        <end position="1288"/>
    </location>
</feature>
<keyword evidence="3" id="KW-0964">Secreted</keyword>
<gene>
    <name evidence="12" type="ORF">H8K33_16785</name>
</gene>
<name>A0ABR6XW29_9BURK</name>
<evidence type="ECO:0000256" key="9">
    <source>
        <dbReference type="SAM" id="MobiDB-lite"/>
    </source>
</evidence>
<feature type="domain" description="DUF4214" evidence="11">
    <location>
        <begin position="1692"/>
        <end position="1756"/>
    </location>
</feature>
<keyword evidence="4" id="KW-0800">Toxin</keyword>
<dbReference type="InterPro" id="IPR001343">
    <property type="entry name" value="Hemolysn_Ca-bd"/>
</dbReference>
<dbReference type="InterPro" id="IPR019960">
    <property type="entry name" value="T1SS_VCA0849"/>
</dbReference>
<evidence type="ECO:0000313" key="12">
    <source>
        <dbReference type="EMBL" id="MBC3833167.1"/>
    </source>
</evidence>
<feature type="compositionally biased region" description="Polar residues" evidence="9">
    <location>
        <begin position="1078"/>
        <end position="1093"/>
    </location>
</feature>
<feature type="region of interest" description="Disordered" evidence="9">
    <location>
        <begin position="1037"/>
        <end position="1101"/>
    </location>
</feature>
<dbReference type="InterPro" id="IPR025282">
    <property type="entry name" value="DUF4214"/>
</dbReference>
<reference evidence="12 13" key="1">
    <citation type="submission" date="2020-08" db="EMBL/GenBank/DDBJ databases">
        <title>Novel species isolated from subtropical streams in China.</title>
        <authorList>
            <person name="Lu H."/>
        </authorList>
    </citation>
    <scope>NUCLEOTIDE SEQUENCE [LARGE SCALE GENOMIC DNA]</scope>
    <source>
        <strain evidence="12 13">KCTC 52442</strain>
    </source>
</reference>
<sequence>MLTLLNNSISLQMTTLSTSQSTTTTLYIKSISPGYYQGRAAVNSNIVITFSEAIIAGTGFITIKNSKGEIVLQESVTSSNITISGAVLTLNPALDFDFASEYRIELSTGLVKTANGVSYQNNGYSVANFSTEFSNVAMDVTGTSGDDTIYGSTKNDVINGGAGRDQIEANEGNDVVNGGDEVGGYYGGDTIYGGSGNDTVHGNSGADSLYGDAGDDKLYGDSDNDRLVGGEGNDELDGGAGDDYIEDSSGNNMLRGGDGNDTLNSNYNYIASAFSQLDGGAGNDKISANGSDDVLGGEGDDYISYSTKLGASREGTVNGGNGDDRFNLYFDSGDNVINVLGGNGSDTFLIGNYAFYRNSPYVVSDFSTGKNGDKIDFANLISSFSQFNKNPFAEGGFVRLKQDGQNTLLQAKSLNQSDTNFYTILTLKNITVTQLSADNFSGGLNPDGSSIGMTLVGTDNAEELRGNILDDHISGRSGADTIYGGKGNDTLIGGDENSINDADTIYGDIGDDLLKGGSGNDSLHGGDGDDTLEGGSGDDYLSDSSGKNLIRGQDGNDLIFINSVDGGTFDGGNGNDQFEINAYGKINNVSIVGGAGKDIFALRISNVGDIKIKDFSNSDADLIDLTALLPNVKDNPFGSTAFLKATQDGTNVVIFIDDDGAAGNAYAMHPILTLENLDLKQLNGTSFANGWNPSGSNEGQIIRGSLNDDNLEGKDLNDTIYGDAGADNIRAGKGSDQLFGDTGEDNLYGESGDDSINGGAGNDRLDGGDGNDLLDGGDGNDTLMDSTGKNILRGGAGKDTLYSNGAGSTADGGDGDDQFYSAGGADTIIAGSGNDVVDYGSWGTAYTPGTTLIALGDGNDIFNFSPYIAESKATVSGGSGIDTYNIRSSSINGLLTITDFQTGLQADVIDLFGLLNSNYQGGNPFGPSGMLRLIQKDNDTVIEYDYDGPNFSTYGFRPLVILSNTQLSALSTLNFGQGLNPNGSDDGMTIRGGMVSDNLVGGLLNDHLFGGAGNDRLDGGRGNDQLFGGDGIDQLSGGEGNDILNGENDNDTLSDDGSIGDNQLNGGNGNDYLRTSGIGKNQLNGGNGNDTLSGGSGSDELNGGDGNDLIEVYLGYANLQSNSRQISVNGGNGHDKIIVQGGNGTFSGSLLVSGGNGIDTFYAPNVTRNTPYIVTDFISGAKGDYIDLNSEYFYYFDGKNPFGEISFARLLQRGQDTVVQIDTDGPTGLRQFQDVLVLQGVQSSSLTAANFIGAYSPTGVDLGMVRDGDDQNDKLTGSKQNDTLNGAAGNDEIEGGLGNDELFGGTGDDVLVDSDGDNIFVGGSGNDEIYSNGIGTNNADGGSGNDAFFISACNGTFGGAEGDDSFTISSNYSSFAGMRYLSLNGGSGMDQFTISGYFDNNLRLNVTGGPEADLFTPRYGYSSNTFNVFDFELVAGGDRISLNAVLAEMNYSTSIKGNPFANGYLSLQQSEKDTLLIADLDGTGPSIGKAILNLKNVDASQFSQNHFVELFDPKGGVAGIEKTGDFTNDHLIGGWTKDNLFGMAGSDYLSGNGGNDVLDGGAGNDTLVGGAGDDHIIGGSGFDTVPYSRYLSDYKFTKTDTGFKVEDKYYGNKEVDTLIGVEYLKFSNINLNLTVKEKAASIAEADVKMLIELYVAFFNRTPDADGVAYWIDEFKNGQSIAQISESFYNIGASDQFAALTGFTTSMTNEDFIHTFYRNVLGRNNGADEGGLNYWNNKLTTGAASRSSLAQDILNSAHTFKGDAEFGYVADLLDNKYLVGRTVAIDWGINYVENGYEQGVRIAAAVTPSNTAYALGLVGVTSSDMNFF</sequence>
<keyword evidence="6" id="KW-0677">Repeat</keyword>
<dbReference type="InterPro" id="IPR050557">
    <property type="entry name" value="RTX_toxin/Mannuronan_C5-epim"/>
</dbReference>
<dbReference type="InterPro" id="IPR038255">
    <property type="entry name" value="PBS_linker_sf"/>
</dbReference>
<dbReference type="Pfam" id="PF13946">
    <property type="entry name" value="DUF4214"/>
    <property type="match status" value="1"/>
</dbReference>
<dbReference type="Pfam" id="PF00353">
    <property type="entry name" value="HemolysinCabind"/>
    <property type="match status" value="19"/>
</dbReference>
<dbReference type="SUPFAM" id="SSF51120">
    <property type="entry name" value="beta-Roll"/>
    <property type="match status" value="8"/>
</dbReference>
<dbReference type="InterPro" id="IPR011049">
    <property type="entry name" value="Serralysin-like_metalloprot_C"/>
</dbReference>
<protein>
    <submittedName>
        <fullName evidence="12">Type I secretion C-terminal target domain-containing protein</fullName>
    </submittedName>
</protein>
<proteinExistence type="predicted"/>